<dbReference type="SMART" id="SM00530">
    <property type="entry name" value="HTH_XRE"/>
    <property type="match status" value="1"/>
</dbReference>
<dbReference type="Gene3D" id="1.10.260.40">
    <property type="entry name" value="lambda repressor-like DNA-binding domains"/>
    <property type="match status" value="1"/>
</dbReference>
<dbReference type="Pfam" id="PF01381">
    <property type="entry name" value="HTH_3"/>
    <property type="match status" value="1"/>
</dbReference>
<dbReference type="PROSITE" id="PS50943">
    <property type="entry name" value="HTH_CROC1"/>
    <property type="match status" value="1"/>
</dbReference>
<dbReference type="GO" id="GO:0003677">
    <property type="term" value="F:DNA binding"/>
    <property type="evidence" value="ECO:0007669"/>
    <property type="project" value="InterPro"/>
</dbReference>
<dbReference type="InterPro" id="IPR010982">
    <property type="entry name" value="Lambda_DNA-bd_dom_sf"/>
</dbReference>
<reference evidence="2" key="1">
    <citation type="submission" date="2020-02" db="EMBL/GenBank/DDBJ databases">
        <authorList>
            <person name="Meier V. D."/>
        </authorList>
    </citation>
    <scope>NUCLEOTIDE SEQUENCE</scope>
    <source>
        <strain evidence="2">AVDCRST_MAG37</strain>
    </source>
</reference>
<organism evidence="2">
    <name type="scientific">uncultured Rubrobacteraceae bacterium</name>
    <dbReference type="NCBI Taxonomy" id="349277"/>
    <lineage>
        <taxon>Bacteria</taxon>
        <taxon>Bacillati</taxon>
        <taxon>Actinomycetota</taxon>
        <taxon>Rubrobacteria</taxon>
        <taxon>Rubrobacterales</taxon>
        <taxon>Rubrobacteraceae</taxon>
        <taxon>environmental samples</taxon>
    </lineage>
</organism>
<accession>A0A6J4QP77</accession>
<dbReference type="CDD" id="cd00093">
    <property type="entry name" value="HTH_XRE"/>
    <property type="match status" value="1"/>
</dbReference>
<evidence type="ECO:0000313" key="2">
    <source>
        <dbReference type="EMBL" id="CAA9447828.1"/>
    </source>
</evidence>
<feature type="domain" description="HTH cro/C1-type" evidence="1">
    <location>
        <begin position="1"/>
        <end position="46"/>
    </location>
</feature>
<dbReference type="SUPFAM" id="SSF47413">
    <property type="entry name" value="lambda repressor-like DNA-binding domains"/>
    <property type="match status" value="1"/>
</dbReference>
<evidence type="ECO:0000259" key="1">
    <source>
        <dbReference type="PROSITE" id="PS50943"/>
    </source>
</evidence>
<proteinExistence type="predicted"/>
<sequence>MSVRQLSARSGVSADSISDFEEGHRMASARTARKLAEALKVRAEELEQEGAPPPRNLT</sequence>
<dbReference type="InterPro" id="IPR001387">
    <property type="entry name" value="Cro/C1-type_HTH"/>
</dbReference>
<protein>
    <recommendedName>
        <fullName evidence="1">HTH cro/C1-type domain-containing protein</fullName>
    </recommendedName>
</protein>
<name>A0A6J4QP77_9ACTN</name>
<dbReference type="AlphaFoldDB" id="A0A6J4QP77"/>
<dbReference type="EMBL" id="CADCVD010000095">
    <property type="protein sequence ID" value="CAA9447828.1"/>
    <property type="molecule type" value="Genomic_DNA"/>
</dbReference>
<gene>
    <name evidence="2" type="ORF">AVDCRST_MAG37-2014</name>
</gene>